<dbReference type="PROSITE" id="PS50864">
    <property type="entry name" value="SAND"/>
    <property type="match status" value="2"/>
</dbReference>
<dbReference type="Gene3D" id="1.20.920.10">
    <property type="entry name" value="Bromodomain-like"/>
    <property type="match status" value="1"/>
</dbReference>
<keyword evidence="2" id="KW-0479">Metal-binding</keyword>
<keyword evidence="4" id="KW-0862">Zinc</keyword>
<dbReference type="Pfam" id="PF01342">
    <property type="entry name" value="SAND"/>
    <property type="match status" value="2"/>
</dbReference>
<evidence type="ECO:0000256" key="6">
    <source>
        <dbReference type="ARBA" id="ARBA00023242"/>
    </source>
</evidence>
<dbReference type="PANTHER" id="PTHR46386:SF1">
    <property type="entry name" value="NUCLEAR BODY PROTEIN SP140-LIKE PROTEIN"/>
    <property type="match status" value="1"/>
</dbReference>
<keyword evidence="15" id="KW-1185">Reference proteome</keyword>
<evidence type="ECO:0000256" key="10">
    <source>
        <dbReference type="SAM" id="MobiDB-lite"/>
    </source>
</evidence>
<dbReference type="Gene3D" id="3.30.40.10">
    <property type="entry name" value="Zinc/RING finger domain, C3HC4 (zinc finger)"/>
    <property type="match status" value="1"/>
</dbReference>
<dbReference type="InterPro" id="IPR019787">
    <property type="entry name" value="Znf_PHD-finger"/>
</dbReference>
<evidence type="ECO:0000313" key="15">
    <source>
        <dbReference type="Proteomes" id="UP000472262"/>
    </source>
</evidence>
<dbReference type="InterPro" id="IPR000770">
    <property type="entry name" value="SAND_dom"/>
</dbReference>
<feature type="domain" description="SAND" evidence="13">
    <location>
        <begin position="111"/>
        <end position="194"/>
    </location>
</feature>
<dbReference type="InterPro" id="IPR036427">
    <property type="entry name" value="Bromodomain-like_sf"/>
</dbReference>
<dbReference type="Ensembl" id="ENSSGRT00000099755.1">
    <property type="protein sequence ID" value="ENSSGRP00000093740.1"/>
    <property type="gene ID" value="ENSSGRG00000046916.1"/>
</dbReference>
<evidence type="ECO:0000256" key="2">
    <source>
        <dbReference type="ARBA" id="ARBA00022723"/>
    </source>
</evidence>
<dbReference type="InterPro" id="IPR010919">
    <property type="entry name" value="SAND-like_dom_sf"/>
</dbReference>
<dbReference type="GO" id="GO:0003677">
    <property type="term" value="F:DNA binding"/>
    <property type="evidence" value="ECO:0007669"/>
    <property type="project" value="InterPro"/>
</dbReference>
<dbReference type="Pfam" id="PF00439">
    <property type="entry name" value="Bromodomain"/>
    <property type="match status" value="1"/>
</dbReference>
<dbReference type="PRINTS" id="PR00503">
    <property type="entry name" value="BROMODOMAIN"/>
</dbReference>
<dbReference type="GO" id="GO:0008270">
    <property type="term" value="F:zinc ion binding"/>
    <property type="evidence" value="ECO:0007669"/>
    <property type="project" value="UniProtKB-KW"/>
</dbReference>
<feature type="coiled-coil region" evidence="9">
    <location>
        <begin position="89"/>
        <end position="116"/>
    </location>
</feature>
<evidence type="ECO:0000256" key="3">
    <source>
        <dbReference type="ARBA" id="ARBA00022771"/>
    </source>
</evidence>
<dbReference type="SUPFAM" id="SSF63763">
    <property type="entry name" value="SAND domain-like"/>
    <property type="match status" value="2"/>
</dbReference>
<dbReference type="PROSITE" id="PS50014">
    <property type="entry name" value="BROMODOMAIN_2"/>
    <property type="match status" value="1"/>
</dbReference>
<evidence type="ECO:0000256" key="8">
    <source>
        <dbReference type="PROSITE-ProRule" id="PRU00146"/>
    </source>
</evidence>
<evidence type="ECO:0000256" key="7">
    <source>
        <dbReference type="PROSITE-ProRule" id="PRU00035"/>
    </source>
</evidence>
<dbReference type="InParanoid" id="A0A672RWF8"/>
<dbReference type="InterPro" id="IPR011011">
    <property type="entry name" value="Znf_FYVE_PHD"/>
</dbReference>
<dbReference type="Pfam" id="PF00628">
    <property type="entry name" value="PHD"/>
    <property type="match status" value="1"/>
</dbReference>
<dbReference type="InterPro" id="IPR013083">
    <property type="entry name" value="Znf_RING/FYVE/PHD"/>
</dbReference>
<protein>
    <recommendedName>
        <fullName evidence="16">SP110 nuclear body protein, tandem duplicate 1</fullName>
    </recommendedName>
</protein>
<dbReference type="SMART" id="SM00258">
    <property type="entry name" value="SAND"/>
    <property type="match status" value="1"/>
</dbReference>
<feature type="region of interest" description="Disordered" evidence="10">
    <location>
        <begin position="1"/>
        <end position="31"/>
    </location>
</feature>
<keyword evidence="3 8" id="KW-0863">Zinc-finger</keyword>
<dbReference type="InterPro" id="IPR001487">
    <property type="entry name" value="Bromodomain"/>
</dbReference>
<reference evidence="14" key="2">
    <citation type="submission" date="2025-09" db="UniProtKB">
        <authorList>
            <consortium name="Ensembl"/>
        </authorList>
    </citation>
    <scope>IDENTIFICATION</scope>
</reference>
<dbReference type="SUPFAM" id="SSF47370">
    <property type="entry name" value="Bromodomain"/>
    <property type="match status" value="1"/>
</dbReference>
<dbReference type="SMART" id="SM00249">
    <property type="entry name" value="PHD"/>
    <property type="match status" value="1"/>
</dbReference>
<feature type="domain" description="PHD-type" evidence="12">
    <location>
        <begin position="214"/>
        <end position="261"/>
    </location>
</feature>
<dbReference type="GO" id="GO:0005634">
    <property type="term" value="C:nucleus"/>
    <property type="evidence" value="ECO:0007669"/>
    <property type="project" value="TreeGrafter"/>
</dbReference>
<accession>A0A672RWF8</accession>
<dbReference type="PROSITE" id="PS50016">
    <property type="entry name" value="ZF_PHD_2"/>
    <property type="match status" value="1"/>
</dbReference>
<keyword evidence="9" id="KW-0175">Coiled coil</keyword>
<keyword evidence="6" id="KW-0539">Nucleus</keyword>
<dbReference type="Gene3D" id="3.10.390.10">
    <property type="entry name" value="SAND domain-like"/>
    <property type="match status" value="2"/>
</dbReference>
<dbReference type="InterPro" id="IPR001965">
    <property type="entry name" value="Znf_PHD"/>
</dbReference>
<feature type="domain" description="SAND" evidence="13">
    <location>
        <begin position="47"/>
        <end position="91"/>
    </location>
</feature>
<dbReference type="CDD" id="cd15541">
    <property type="entry name" value="PHD_TIF1_like"/>
    <property type="match status" value="1"/>
</dbReference>
<dbReference type="SUPFAM" id="SSF57903">
    <property type="entry name" value="FYVE/PHD zinc finger"/>
    <property type="match status" value="1"/>
</dbReference>
<dbReference type="PANTHER" id="PTHR46386">
    <property type="entry name" value="NUCLEAR BODY PROTEIN SP140"/>
    <property type="match status" value="1"/>
</dbReference>
<evidence type="ECO:0000256" key="4">
    <source>
        <dbReference type="ARBA" id="ARBA00022833"/>
    </source>
</evidence>
<evidence type="ECO:0000313" key="14">
    <source>
        <dbReference type="Ensembl" id="ENSSGRP00000093740.1"/>
    </source>
</evidence>
<evidence type="ECO:0008006" key="16">
    <source>
        <dbReference type="Google" id="ProtNLM"/>
    </source>
</evidence>
<evidence type="ECO:0000259" key="12">
    <source>
        <dbReference type="PROSITE" id="PS50016"/>
    </source>
</evidence>
<evidence type="ECO:0000256" key="5">
    <source>
        <dbReference type="ARBA" id="ARBA00023117"/>
    </source>
</evidence>
<dbReference type="AlphaFoldDB" id="A0A672RWF8"/>
<organism evidence="14 15">
    <name type="scientific">Sinocyclocheilus grahami</name>
    <name type="common">Dianchi golden-line fish</name>
    <name type="synonym">Barbus grahami</name>
    <dbReference type="NCBI Taxonomy" id="75366"/>
    <lineage>
        <taxon>Eukaryota</taxon>
        <taxon>Metazoa</taxon>
        <taxon>Chordata</taxon>
        <taxon>Craniata</taxon>
        <taxon>Vertebrata</taxon>
        <taxon>Euteleostomi</taxon>
        <taxon>Actinopterygii</taxon>
        <taxon>Neopterygii</taxon>
        <taxon>Teleostei</taxon>
        <taxon>Ostariophysi</taxon>
        <taxon>Cypriniformes</taxon>
        <taxon>Cyprinidae</taxon>
        <taxon>Cyprininae</taxon>
        <taxon>Sinocyclocheilus</taxon>
    </lineage>
</organism>
<dbReference type="GO" id="GO:0000981">
    <property type="term" value="F:DNA-binding transcription factor activity, RNA polymerase II-specific"/>
    <property type="evidence" value="ECO:0007669"/>
    <property type="project" value="TreeGrafter"/>
</dbReference>
<evidence type="ECO:0000256" key="9">
    <source>
        <dbReference type="SAM" id="Coils"/>
    </source>
</evidence>
<reference evidence="14" key="1">
    <citation type="submission" date="2025-08" db="UniProtKB">
        <authorList>
            <consortium name="Ensembl"/>
        </authorList>
    </citation>
    <scope>IDENTIFICATION</scope>
</reference>
<feature type="domain" description="Bromo" evidence="11">
    <location>
        <begin position="270"/>
        <end position="357"/>
    </location>
</feature>
<dbReference type="OMA" id="RTEDRWF"/>
<dbReference type="InterPro" id="IPR043563">
    <property type="entry name" value="Sp110/Sp140/Sp140L-like"/>
</dbReference>
<name>A0A672RWF8_SINGR</name>
<proteinExistence type="predicted"/>
<evidence type="ECO:0000259" key="13">
    <source>
        <dbReference type="PROSITE" id="PS50864"/>
    </source>
</evidence>
<evidence type="ECO:0000256" key="1">
    <source>
        <dbReference type="ARBA" id="ARBA00022553"/>
    </source>
</evidence>
<dbReference type="Proteomes" id="UP000472262">
    <property type="component" value="Unassembled WGS sequence"/>
</dbReference>
<keyword evidence="1" id="KW-0597">Phosphoprotein</keyword>
<sequence length="379" mass="44018">KDNKSSENSDDPGPSSASTPKRRKPAKNPSFCESLNYSSSLQDYRSRGKCIRTEDRWFTPEEFVKQERILTDGHWKKDILCHGKTLNFLLKVANGREQIKRRAEEEEEEEEDMADLSVFQASSLPVTCVSLTGTLYKYRFASGSRGKCIRTEDRWFTPEEFVKQERILTDGHWKKDILCNGKTLNFLLQKEILHVHSVLCECVKCSIQEEINNDDECYVCYSEGDLVCCDECPRAFHSHCHLPTADGDSPGEWICTLCVLRNSQQWHDSSNMSEQEAFNVPVSQYRLHCHSLLLCVYRKDIKKVPRYSEFITRPMWLDRIKQKLDSGAYQTVGAFISDFQLIFSNCSKFNRDNEFGRIGTRLKQIFDEEFQRIFSISIK</sequence>
<keyword evidence="5 7" id="KW-0103">Bromodomain</keyword>
<dbReference type="FunFam" id="3.10.390.10:FF:000004">
    <property type="entry name" value="Deformed epidermal autoregulatory factor 1"/>
    <property type="match status" value="1"/>
</dbReference>
<dbReference type="SMART" id="SM00297">
    <property type="entry name" value="BROMO"/>
    <property type="match status" value="1"/>
</dbReference>
<evidence type="ECO:0000259" key="11">
    <source>
        <dbReference type="PROSITE" id="PS50014"/>
    </source>
</evidence>